<dbReference type="InterPro" id="IPR016135">
    <property type="entry name" value="UBQ-conjugating_enzyme/RWD"/>
</dbReference>
<keyword evidence="6 8" id="KW-0175">Coiled coil</keyword>
<feature type="domain" description="SB" evidence="10">
    <location>
        <begin position="343"/>
        <end position="411"/>
    </location>
</feature>
<evidence type="ECO:0000256" key="1">
    <source>
        <dbReference type="ARBA" id="ARBA00004177"/>
    </source>
</evidence>
<dbReference type="InterPro" id="IPR037202">
    <property type="entry name" value="ESCRT_assembly_dom"/>
</dbReference>
<evidence type="ECO:0000256" key="7">
    <source>
        <dbReference type="PROSITE-ProRule" id="PRU00644"/>
    </source>
</evidence>
<dbReference type="Proteomes" id="UP000467840">
    <property type="component" value="Chromosome 4"/>
</dbReference>
<evidence type="ECO:0000313" key="13">
    <source>
        <dbReference type="Proteomes" id="UP000467840"/>
    </source>
</evidence>
<keyword evidence="3 7" id="KW-0813">Transport</keyword>
<evidence type="ECO:0000259" key="11">
    <source>
        <dbReference type="PROSITE" id="PS51322"/>
    </source>
</evidence>
<dbReference type="GO" id="GO:0015031">
    <property type="term" value="P:protein transport"/>
    <property type="evidence" value="ECO:0007669"/>
    <property type="project" value="UniProtKB-UniRule"/>
</dbReference>
<dbReference type="InterPro" id="IPR017916">
    <property type="entry name" value="SB_dom"/>
</dbReference>
<dbReference type="GO" id="GO:0008333">
    <property type="term" value="P:endosome to lysosome transport"/>
    <property type="evidence" value="ECO:0007669"/>
    <property type="project" value="TreeGrafter"/>
</dbReference>
<dbReference type="SUPFAM" id="SSF54495">
    <property type="entry name" value="UBC-like"/>
    <property type="match status" value="1"/>
</dbReference>
<feature type="domain" description="UEV" evidence="11">
    <location>
        <begin position="21"/>
        <end position="165"/>
    </location>
</feature>
<evidence type="ECO:0000256" key="4">
    <source>
        <dbReference type="ARBA" id="ARBA00022753"/>
    </source>
</evidence>
<evidence type="ECO:0000313" key="12">
    <source>
        <dbReference type="EMBL" id="KAF2300860.1"/>
    </source>
</evidence>
<dbReference type="GO" id="GO:0043130">
    <property type="term" value="F:ubiquitin binding"/>
    <property type="evidence" value="ECO:0007669"/>
    <property type="project" value="TreeGrafter"/>
</dbReference>
<evidence type="ECO:0000256" key="8">
    <source>
        <dbReference type="SAM" id="Coils"/>
    </source>
</evidence>
<feature type="compositionally biased region" description="Low complexity" evidence="9">
    <location>
        <begin position="179"/>
        <end position="197"/>
    </location>
</feature>
<keyword evidence="4" id="KW-0967">Endosome</keyword>
<feature type="region of interest" description="Disordered" evidence="9">
    <location>
        <begin position="158"/>
        <end position="238"/>
    </location>
</feature>
<accession>A0A6A6LHB7</accession>
<protein>
    <recommendedName>
        <fullName evidence="14">UEV domain-containing protein</fullName>
    </recommendedName>
</protein>
<evidence type="ECO:0000256" key="3">
    <source>
        <dbReference type="ARBA" id="ARBA00022448"/>
    </source>
</evidence>
<dbReference type="SUPFAM" id="SSF140111">
    <property type="entry name" value="Endosomal sorting complex assembly domain"/>
    <property type="match status" value="1"/>
</dbReference>
<dbReference type="Gene3D" id="6.10.140.820">
    <property type="match status" value="1"/>
</dbReference>
<feature type="compositionally biased region" description="Low complexity" evidence="9">
    <location>
        <begin position="219"/>
        <end position="232"/>
    </location>
</feature>
<dbReference type="PANTHER" id="PTHR23306">
    <property type="entry name" value="TUMOR SUSCEPTIBILITY GENE 101 PROTEIN-RELATED"/>
    <property type="match status" value="1"/>
</dbReference>
<dbReference type="EMBL" id="JAAGAX010000010">
    <property type="protein sequence ID" value="KAF2300860.1"/>
    <property type="molecule type" value="Genomic_DNA"/>
</dbReference>
<dbReference type="InterPro" id="IPR008883">
    <property type="entry name" value="UEV_N"/>
</dbReference>
<dbReference type="PROSITE" id="PS51322">
    <property type="entry name" value="UEV"/>
    <property type="match status" value="1"/>
</dbReference>
<keyword evidence="5 7" id="KW-0653">Protein transport</keyword>
<dbReference type="PANTHER" id="PTHR23306:SF3">
    <property type="entry name" value="TUMOR SUPPRESSOR PROTEIN 101"/>
    <property type="match status" value="1"/>
</dbReference>
<dbReference type="CDD" id="cd11685">
    <property type="entry name" value="UEV_TSG101-like"/>
    <property type="match status" value="1"/>
</dbReference>
<feature type="compositionally biased region" description="Pro residues" evidence="9">
    <location>
        <begin position="168"/>
        <end position="178"/>
    </location>
</feature>
<comment type="caution">
    <text evidence="12">The sequence shown here is derived from an EMBL/GenBank/DDBJ whole genome shotgun (WGS) entry which is preliminary data.</text>
</comment>
<dbReference type="Gene3D" id="3.10.110.10">
    <property type="entry name" value="Ubiquitin Conjugating Enzyme"/>
    <property type="match status" value="1"/>
</dbReference>
<keyword evidence="13" id="KW-1185">Reference proteome</keyword>
<evidence type="ECO:0008006" key="14">
    <source>
        <dbReference type="Google" id="ProtNLM"/>
    </source>
</evidence>
<dbReference type="GO" id="GO:0000813">
    <property type="term" value="C:ESCRT I complex"/>
    <property type="evidence" value="ECO:0007669"/>
    <property type="project" value="TreeGrafter"/>
</dbReference>
<dbReference type="AlphaFoldDB" id="A0A6A6LHB7"/>
<proteinExistence type="inferred from homology"/>
<organism evidence="12 13">
    <name type="scientific">Hevea brasiliensis</name>
    <name type="common">Para rubber tree</name>
    <name type="synonym">Siphonia brasiliensis</name>
    <dbReference type="NCBI Taxonomy" id="3981"/>
    <lineage>
        <taxon>Eukaryota</taxon>
        <taxon>Viridiplantae</taxon>
        <taxon>Streptophyta</taxon>
        <taxon>Embryophyta</taxon>
        <taxon>Tracheophyta</taxon>
        <taxon>Spermatophyta</taxon>
        <taxon>Magnoliopsida</taxon>
        <taxon>eudicotyledons</taxon>
        <taxon>Gunneridae</taxon>
        <taxon>Pentapetalae</taxon>
        <taxon>rosids</taxon>
        <taxon>fabids</taxon>
        <taxon>Malpighiales</taxon>
        <taxon>Euphorbiaceae</taxon>
        <taxon>Crotonoideae</taxon>
        <taxon>Micrandreae</taxon>
        <taxon>Hevea</taxon>
    </lineage>
</organism>
<sequence length="422" mass="46825">MVQPAATPPNHQATQQFLSSVLSQRGPSSLPYTEDTKWLIRQHLLSLIANYPSLEPKTATFTHNDGRSVNLLQADGTIPMPFQGVTYNIPIIIWLMDSYPRHPPCAYVNPTRDMIIKRPHPHVNPSGLVSVPYLQNWIYPSSNLVDLVRELSAVFGRDPPLYSQRRPNPNPSPSPSPTPNFAANPSSISHSSSFGSLGPSGGHTGYPRPMNRPYPPSPYGGSSSSSSGVVPGRQQTEDAAEVYKRNAINKIVETVHGDIMQLRKAREVEMEGLFSAQAVLKRREEEINKGLMEMQDEKEGLEAQLQVVLMNTDVLEAWVRENNEKTKVNAGDLDVDNVFECIDPLSKQMLECTAADLAIEDVVYSLDKAVQEGAVPFDQYLRNVRLLSREQFFHRATATKVRAVQMQAQVASMAARAPHYAS</sequence>
<evidence type="ECO:0000256" key="2">
    <source>
        <dbReference type="ARBA" id="ARBA00009594"/>
    </source>
</evidence>
<dbReference type="InterPro" id="IPR052070">
    <property type="entry name" value="ESCRT-I_UEV_domain"/>
</dbReference>
<evidence type="ECO:0000256" key="5">
    <source>
        <dbReference type="ARBA" id="ARBA00022927"/>
    </source>
</evidence>
<comment type="similarity">
    <text evidence="2">Belongs to the ubiquitin-conjugating enzyme family. UEV subfamily.</text>
</comment>
<evidence type="ECO:0000259" key="10">
    <source>
        <dbReference type="PROSITE" id="PS51312"/>
    </source>
</evidence>
<gene>
    <name evidence="12" type="ORF">GH714_017870</name>
</gene>
<dbReference type="Pfam" id="PF09454">
    <property type="entry name" value="Vps23_core"/>
    <property type="match status" value="1"/>
</dbReference>
<dbReference type="Pfam" id="PF05743">
    <property type="entry name" value="UEV"/>
    <property type="match status" value="1"/>
</dbReference>
<dbReference type="PROSITE" id="PS51312">
    <property type="entry name" value="SB"/>
    <property type="match status" value="1"/>
</dbReference>
<reference evidence="12 13" key="1">
    <citation type="journal article" date="2020" name="Mol. Plant">
        <title>The Chromosome-Based Rubber Tree Genome Provides New Insights into Spurge Genome Evolution and Rubber Biosynthesis.</title>
        <authorList>
            <person name="Liu J."/>
            <person name="Shi C."/>
            <person name="Shi C.C."/>
            <person name="Li W."/>
            <person name="Zhang Q.J."/>
            <person name="Zhang Y."/>
            <person name="Li K."/>
            <person name="Lu H.F."/>
            <person name="Shi C."/>
            <person name="Zhu S.T."/>
            <person name="Xiao Z.Y."/>
            <person name="Nan H."/>
            <person name="Yue Y."/>
            <person name="Zhu X.G."/>
            <person name="Wu Y."/>
            <person name="Hong X.N."/>
            <person name="Fan G.Y."/>
            <person name="Tong Y."/>
            <person name="Zhang D."/>
            <person name="Mao C.L."/>
            <person name="Liu Y.L."/>
            <person name="Hao S.J."/>
            <person name="Liu W.Q."/>
            <person name="Lv M.Q."/>
            <person name="Zhang H.B."/>
            <person name="Liu Y."/>
            <person name="Hu-Tang G.R."/>
            <person name="Wang J.P."/>
            <person name="Wang J.H."/>
            <person name="Sun Y.H."/>
            <person name="Ni S.B."/>
            <person name="Chen W.B."/>
            <person name="Zhang X.C."/>
            <person name="Jiao Y.N."/>
            <person name="Eichler E.E."/>
            <person name="Li G.H."/>
            <person name="Liu X."/>
            <person name="Gao L.Z."/>
        </authorList>
    </citation>
    <scope>NUCLEOTIDE SEQUENCE [LARGE SCALE GENOMIC DNA]</scope>
    <source>
        <strain evidence="13">cv. GT1</strain>
        <tissue evidence="12">Leaf</tissue>
    </source>
</reference>
<name>A0A6A6LHB7_HEVBR</name>
<evidence type="ECO:0000256" key="9">
    <source>
        <dbReference type="SAM" id="MobiDB-lite"/>
    </source>
</evidence>
<comment type="subcellular location">
    <subcellularLocation>
        <location evidence="1">Endosome</location>
    </subcellularLocation>
</comment>
<evidence type="ECO:0000256" key="6">
    <source>
        <dbReference type="ARBA" id="ARBA00023054"/>
    </source>
</evidence>
<feature type="coiled-coil region" evidence="8">
    <location>
        <begin position="284"/>
        <end position="311"/>
    </location>
</feature>